<dbReference type="InterPro" id="IPR036291">
    <property type="entry name" value="NAD(P)-bd_dom_sf"/>
</dbReference>
<reference evidence="2 3" key="1">
    <citation type="submission" date="2019-08" db="EMBL/GenBank/DDBJ databases">
        <title>Bradyrhizobium hipponensis sp. nov., a rhizobium isolated from a Lupinus angustifolius root nodule in Tunisia.</title>
        <authorList>
            <person name="Off K."/>
            <person name="Rejili M."/>
            <person name="Mars M."/>
            <person name="Brachmann A."/>
            <person name="Marin M."/>
        </authorList>
    </citation>
    <scope>NUCLEOTIDE SEQUENCE [LARGE SCALE GENOMIC DNA]</scope>
    <source>
        <strain evidence="2 3">CTAW71</strain>
    </source>
</reference>
<sequence>MVFHAPGGWLGSHMTILVTGSAGHLGEAILRTLRRCGSLVRGIDLKASAFTDATGSIVDPGFVRAQMDGATAVIHTATLHKPHVATHSKQAFVDTNVTGTLNLLEAAVAAGVKSFVFTSTTSAFGSQLRPEAGQAAVWVTEDLPSVPKNIYGTTKLMAENLCELFFRERGLPVVVLRTSRFFPEDDDDPAMRSAYPLDNAQANELLYRRLDIADAVSAHLLAVTRAPQLGFGRYIVSATTPFGQHHLAALARDAAGVVRELYPDCAQLYATRGWRLFPEIDRVYVNDRARCELGWRPEFDFAHVLRSLRDGSDFRSSLAREVGAKGYHDTQFDDGPYPVAK</sequence>
<dbReference type="PANTHER" id="PTHR43245">
    <property type="entry name" value="BIFUNCTIONAL POLYMYXIN RESISTANCE PROTEIN ARNA"/>
    <property type="match status" value="1"/>
</dbReference>
<dbReference type="InterPro" id="IPR050177">
    <property type="entry name" value="Lipid_A_modif_metabolic_enz"/>
</dbReference>
<dbReference type="SUPFAM" id="SSF51735">
    <property type="entry name" value="NAD(P)-binding Rossmann-fold domains"/>
    <property type="match status" value="1"/>
</dbReference>
<evidence type="ECO:0000313" key="3">
    <source>
        <dbReference type="Proteomes" id="UP000324758"/>
    </source>
</evidence>
<keyword evidence="3" id="KW-1185">Reference proteome</keyword>
<dbReference type="OrthoDB" id="9801056at2"/>
<dbReference type="Gene3D" id="3.40.50.720">
    <property type="entry name" value="NAD(P)-binding Rossmann-like Domain"/>
    <property type="match status" value="1"/>
</dbReference>
<evidence type="ECO:0000259" key="1">
    <source>
        <dbReference type="Pfam" id="PF01370"/>
    </source>
</evidence>
<dbReference type="Proteomes" id="UP000324758">
    <property type="component" value="Unassembled WGS sequence"/>
</dbReference>
<dbReference type="EMBL" id="VSSS01000063">
    <property type="protein sequence ID" value="TYL89007.1"/>
    <property type="molecule type" value="Genomic_DNA"/>
</dbReference>
<protein>
    <submittedName>
        <fullName evidence="2">NAD(P)-dependent oxidoreductase</fullName>
    </submittedName>
</protein>
<feature type="domain" description="NAD-dependent epimerase/dehydratase" evidence="1">
    <location>
        <begin position="16"/>
        <end position="202"/>
    </location>
</feature>
<name>A0A5D3K1G3_9BRAD</name>
<dbReference type="InterPro" id="IPR001509">
    <property type="entry name" value="Epimerase_deHydtase"/>
</dbReference>
<gene>
    <name evidence="2" type="ORF">FXB40_37480</name>
</gene>
<dbReference type="AlphaFoldDB" id="A0A5D3K1G3"/>
<organism evidence="2 3">
    <name type="scientific">Bradyrhizobium rifense</name>
    <dbReference type="NCBI Taxonomy" id="515499"/>
    <lineage>
        <taxon>Bacteria</taxon>
        <taxon>Pseudomonadati</taxon>
        <taxon>Pseudomonadota</taxon>
        <taxon>Alphaproteobacteria</taxon>
        <taxon>Hyphomicrobiales</taxon>
        <taxon>Nitrobacteraceae</taxon>
        <taxon>Bradyrhizobium</taxon>
    </lineage>
</organism>
<evidence type="ECO:0000313" key="2">
    <source>
        <dbReference type="EMBL" id="TYL89007.1"/>
    </source>
</evidence>
<proteinExistence type="predicted"/>
<dbReference type="PANTHER" id="PTHR43245:SF54">
    <property type="entry name" value="BLL0593 PROTEIN"/>
    <property type="match status" value="1"/>
</dbReference>
<comment type="caution">
    <text evidence="2">The sequence shown here is derived from an EMBL/GenBank/DDBJ whole genome shotgun (WGS) entry which is preliminary data.</text>
</comment>
<accession>A0A5D3K1G3</accession>
<dbReference type="Pfam" id="PF01370">
    <property type="entry name" value="Epimerase"/>
    <property type="match status" value="1"/>
</dbReference>